<dbReference type="OrthoDB" id="9807042at2"/>
<reference evidence="14 15" key="1">
    <citation type="journal article" date="2013" name="Genome Announc.">
        <title>Draft genome sequences for three mercury-methylating, sulfate-reducing bacteria.</title>
        <authorList>
            <person name="Brown S.D."/>
            <person name="Hurt R.A.Jr."/>
            <person name="Gilmour C.C."/>
            <person name="Elias D.A."/>
        </authorList>
    </citation>
    <scope>NUCLEOTIDE SEQUENCE [LARGE SCALE GENOMIC DNA]</scope>
    <source>
        <strain evidence="14 15">DSM 2059</strain>
    </source>
</reference>
<dbReference type="GO" id="GO:0005886">
    <property type="term" value="C:plasma membrane"/>
    <property type="evidence" value="ECO:0007669"/>
    <property type="project" value="UniProtKB-SubCell"/>
</dbReference>
<dbReference type="InterPro" id="IPR002585">
    <property type="entry name" value="Cyt-d_ubiquinol_oxidase_su_1"/>
</dbReference>
<name>S7UXM7_DESML</name>
<evidence type="ECO:0000256" key="8">
    <source>
        <dbReference type="ARBA" id="ARBA00022723"/>
    </source>
</evidence>
<dbReference type="GO" id="GO:0016682">
    <property type="term" value="F:oxidoreductase activity, acting on diphenols and related substances as donors, oxygen as acceptor"/>
    <property type="evidence" value="ECO:0007669"/>
    <property type="project" value="TreeGrafter"/>
</dbReference>
<feature type="transmembrane region" description="Helical" evidence="13">
    <location>
        <begin position="217"/>
        <end position="235"/>
    </location>
</feature>
<dbReference type="GO" id="GO:0009055">
    <property type="term" value="F:electron transfer activity"/>
    <property type="evidence" value="ECO:0007669"/>
    <property type="project" value="UniProtKB-UniRule"/>
</dbReference>
<keyword evidence="11 13" id="KW-0408">Iron</keyword>
<evidence type="ECO:0000256" key="6">
    <source>
        <dbReference type="ARBA" id="ARBA00022617"/>
    </source>
</evidence>
<evidence type="ECO:0000256" key="5">
    <source>
        <dbReference type="ARBA" id="ARBA00022519"/>
    </source>
</evidence>
<dbReference type="eggNOG" id="COG1271">
    <property type="taxonomic scope" value="Bacteria"/>
</dbReference>
<dbReference type="PANTHER" id="PTHR30365:SF0">
    <property type="entry name" value="CYTOCHROME BD-I UBIQUINOL OXIDASE SUBUNIT 1"/>
    <property type="match status" value="1"/>
</dbReference>
<comment type="caution">
    <text evidence="14">The sequence shown here is derived from an EMBL/GenBank/DDBJ whole genome shotgun (WGS) entry which is preliminary data.</text>
</comment>
<evidence type="ECO:0000256" key="10">
    <source>
        <dbReference type="ARBA" id="ARBA00022989"/>
    </source>
</evidence>
<feature type="transmembrane region" description="Helical" evidence="13">
    <location>
        <begin position="320"/>
        <end position="342"/>
    </location>
</feature>
<evidence type="ECO:0000256" key="13">
    <source>
        <dbReference type="PIRNR" id="PIRNR006446"/>
    </source>
</evidence>
<dbReference type="GO" id="GO:0046872">
    <property type="term" value="F:metal ion binding"/>
    <property type="evidence" value="ECO:0007669"/>
    <property type="project" value="UniProtKB-UniRule"/>
</dbReference>
<evidence type="ECO:0000313" key="15">
    <source>
        <dbReference type="Proteomes" id="UP000014977"/>
    </source>
</evidence>
<evidence type="ECO:0000256" key="9">
    <source>
        <dbReference type="ARBA" id="ARBA00022982"/>
    </source>
</evidence>
<protein>
    <submittedName>
        <fullName evidence="14">Cytochrome bd ubiquinol oxidase subunit I</fullName>
    </submittedName>
</protein>
<evidence type="ECO:0000256" key="3">
    <source>
        <dbReference type="ARBA" id="ARBA00022448"/>
    </source>
</evidence>
<sequence length="438" mass="48462">MDVVLLSRLQFAAATIFHFLFVPLTIGLSTLVAYMETQYVRTGDETYLAMTKFWGKLFLINFAVGVVTGITLEFQFGTNWSGYSAYVGDVFGSLLAIEATAAFFLESTMIGVWVFGWRKLSKKAHATVMWLIAGASTLSAVWILIANGWMQHPVGFDIQNGRAELVSFLQVVLNKFGWMIFLHVIAGAFVLTAFFVMGISAFHLLKKQQVEFFTRSFKIALFTGFVAAVLVVVHGDFHAAHVAEVQPAKLAAMETLWETQPKAPVYLFSIPDEEKEANLIEIGKIPGLLSFLAFKNVDAEVRGLKEFPKEDRPPVFISSLAFKGMVGLGTYFIFITLVGLFVRNRLTEFPLFLKIIMFSIPLPYVANELGWILAEVGRQPWIVYGMMKTADAASPVDPVQVAISLAGFILVYGLLGAAGFYLMAQNAKKGPVPVEEEV</sequence>
<evidence type="ECO:0000256" key="4">
    <source>
        <dbReference type="ARBA" id="ARBA00022475"/>
    </source>
</evidence>
<comment type="subcellular location">
    <subcellularLocation>
        <location evidence="1">Cell inner membrane</location>
        <topology evidence="1">Multi-pass membrane protein</topology>
    </subcellularLocation>
</comment>
<evidence type="ECO:0000256" key="12">
    <source>
        <dbReference type="ARBA" id="ARBA00023136"/>
    </source>
</evidence>
<dbReference type="EMBL" id="ATHJ01000094">
    <property type="protein sequence ID" value="EPR38984.1"/>
    <property type="molecule type" value="Genomic_DNA"/>
</dbReference>
<keyword evidence="12 13" id="KW-0472">Membrane</keyword>
<evidence type="ECO:0000256" key="7">
    <source>
        <dbReference type="ARBA" id="ARBA00022692"/>
    </source>
</evidence>
<evidence type="ECO:0000313" key="14">
    <source>
        <dbReference type="EMBL" id="EPR38984.1"/>
    </source>
</evidence>
<proteinExistence type="inferred from homology"/>
<dbReference type="GO" id="GO:0020037">
    <property type="term" value="F:heme binding"/>
    <property type="evidence" value="ECO:0007669"/>
    <property type="project" value="TreeGrafter"/>
</dbReference>
<keyword evidence="10 13" id="KW-1133">Transmembrane helix</keyword>
<keyword evidence="5" id="KW-0997">Cell inner membrane</keyword>
<feature type="transmembrane region" description="Helical" evidence="13">
    <location>
        <begin position="54"/>
        <end position="74"/>
    </location>
</feature>
<dbReference type="PATRIC" id="fig|1121405.3.peg.2790"/>
<dbReference type="PIRSF" id="PIRSF006446">
    <property type="entry name" value="Cyt_quinol_oxidase_1"/>
    <property type="match status" value="1"/>
</dbReference>
<comment type="similarity">
    <text evidence="2 13">Belongs to the cytochrome ubiquinol oxidase subunit 1 family.</text>
</comment>
<evidence type="ECO:0000256" key="2">
    <source>
        <dbReference type="ARBA" id="ARBA00009819"/>
    </source>
</evidence>
<keyword evidence="4 13" id="KW-1003">Cell membrane</keyword>
<feature type="transmembrane region" description="Helical" evidence="13">
    <location>
        <begin position="94"/>
        <end position="116"/>
    </location>
</feature>
<keyword evidence="3 13" id="KW-0813">Transport</keyword>
<keyword evidence="7 13" id="KW-0812">Transmembrane</keyword>
<feature type="transmembrane region" description="Helical" evidence="13">
    <location>
        <begin position="176"/>
        <end position="205"/>
    </location>
</feature>
<keyword evidence="9 13" id="KW-0249">Electron transport</keyword>
<dbReference type="Pfam" id="PF01654">
    <property type="entry name" value="Cyt_bd_oxida_I"/>
    <property type="match status" value="1"/>
</dbReference>
<evidence type="ECO:0000256" key="11">
    <source>
        <dbReference type="ARBA" id="ARBA00023004"/>
    </source>
</evidence>
<accession>S7UXM7</accession>
<feature type="transmembrane region" description="Helical" evidence="13">
    <location>
        <begin position="401"/>
        <end position="422"/>
    </location>
</feature>
<gene>
    <name evidence="14" type="ORF">dsmv_0394</name>
</gene>
<dbReference type="AlphaFoldDB" id="S7UXM7"/>
<organism evidence="14 15">
    <name type="scientific">Desulfococcus multivorans DSM 2059</name>
    <dbReference type="NCBI Taxonomy" id="1121405"/>
    <lineage>
        <taxon>Bacteria</taxon>
        <taxon>Pseudomonadati</taxon>
        <taxon>Thermodesulfobacteriota</taxon>
        <taxon>Desulfobacteria</taxon>
        <taxon>Desulfobacterales</taxon>
        <taxon>Desulfococcaceae</taxon>
        <taxon>Desulfococcus</taxon>
    </lineage>
</organism>
<keyword evidence="8 13" id="KW-0479">Metal-binding</keyword>
<dbReference type="RefSeq" id="WP_020877056.1">
    <property type="nucleotide sequence ID" value="NZ_ATHJ01000094.1"/>
</dbReference>
<evidence type="ECO:0000256" key="1">
    <source>
        <dbReference type="ARBA" id="ARBA00004429"/>
    </source>
</evidence>
<dbReference type="Proteomes" id="UP000014977">
    <property type="component" value="Unassembled WGS sequence"/>
</dbReference>
<dbReference type="PANTHER" id="PTHR30365">
    <property type="entry name" value="CYTOCHROME D UBIQUINOL OXIDASE"/>
    <property type="match status" value="1"/>
</dbReference>
<dbReference type="GO" id="GO:0070069">
    <property type="term" value="C:cytochrome complex"/>
    <property type="evidence" value="ECO:0007669"/>
    <property type="project" value="UniProtKB-UniRule"/>
</dbReference>
<feature type="transmembrane region" description="Helical" evidence="13">
    <location>
        <begin position="12"/>
        <end position="34"/>
    </location>
</feature>
<keyword evidence="15" id="KW-1185">Reference proteome</keyword>
<dbReference type="STRING" id="897.B2D07_05485"/>
<feature type="transmembrane region" description="Helical" evidence="13">
    <location>
        <begin position="128"/>
        <end position="150"/>
    </location>
</feature>
<dbReference type="GO" id="GO:0019646">
    <property type="term" value="P:aerobic electron transport chain"/>
    <property type="evidence" value="ECO:0007669"/>
    <property type="project" value="InterPro"/>
</dbReference>
<feature type="transmembrane region" description="Helical" evidence="13">
    <location>
        <begin position="349"/>
        <end position="366"/>
    </location>
</feature>
<keyword evidence="6 13" id="KW-0349">Heme</keyword>